<dbReference type="GO" id="GO:0016082">
    <property type="term" value="P:synaptic vesicle priming"/>
    <property type="evidence" value="ECO:0007669"/>
    <property type="project" value="TreeGrafter"/>
</dbReference>
<dbReference type="InterPro" id="IPR035892">
    <property type="entry name" value="C2_domain_sf"/>
</dbReference>
<dbReference type="GO" id="GO:0031594">
    <property type="term" value="C:neuromuscular junction"/>
    <property type="evidence" value="ECO:0007669"/>
    <property type="project" value="TreeGrafter"/>
</dbReference>
<sequence length="101" mass="11741">YFYFHYSIIGNEDEPTSFELHISVKDYCFAREDRLVGVCILQLADIAEQGNCNCWLPLGRRVHMDETGWTILRILSQRNTDEVAKEFVKLKSDVRNDELAA</sequence>
<dbReference type="InterPro" id="IPR027080">
    <property type="entry name" value="Unc-13"/>
</dbReference>
<feature type="non-terminal residue" evidence="1">
    <location>
        <position position="1"/>
    </location>
</feature>
<dbReference type="PANTHER" id="PTHR10480">
    <property type="entry name" value="PROTEIN UNC-13 HOMOLOG"/>
    <property type="match status" value="1"/>
</dbReference>
<keyword evidence="2" id="KW-1185">Reference proteome</keyword>
<organism evidence="1 2">
    <name type="scientific">Euroglyphus maynei</name>
    <name type="common">Mayne's house dust mite</name>
    <dbReference type="NCBI Taxonomy" id="6958"/>
    <lineage>
        <taxon>Eukaryota</taxon>
        <taxon>Metazoa</taxon>
        <taxon>Ecdysozoa</taxon>
        <taxon>Arthropoda</taxon>
        <taxon>Chelicerata</taxon>
        <taxon>Arachnida</taxon>
        <taxon>Acari</taxon>
        <taxon>Acariformes</taxon>
        <taxon>Sarcoptiformes</taxon>
        <taxon>Astigmata</taxon>
        <taxon>Psoroptidia</taxon>
        <taxon>Analgoidea</taxon>
        <taxon>Pyroglyphidae</taxon>
        <taxon>Pyroglyphinae</taxon>
        <taxon>Euroglyphus</taxon>
    </lineage>
</organism>
<reference evidence="1 2" key="1">
    <citation type="submission" date="2017-03" db="EMBL/GenBank/DDBJ databases">
        <title>Genome Survey of Euroglyphus maynei.</title>
        <authorList>
            <person name="Arlian L.G."/>
            <person name="Morgan M.S."/>
            <person name="Rider S.D."/>
        </authorList>
    </citation>
    <scope>NUCLEOTIDE SEQUENCE [LARGE SCALE GENOMIC DNA]</scope>
    <source>
        <strain evidence="1">Arlian Lab</strain>
        <tissue evidence="1">Whole body</tissue>
    </source>
</reference>
<feature type="non-terminal residue" evidence="1">
    <location>
        <position position="101"/>
    </location>
</feature>
<dbReference type="GO" id="GO:0098831">
    <property type="term" value="C:presynaptic active zone cytoplasmic component"/>
    <property type="evidence" value="ECO:0007669"/>
    <property type="project" value="TreeGrafter"/>
</dbReference>
<gene>
    <name evidence="1" type="ORF">BLA29_015040</name>
</gene>
<dbReference type="GO" id="GO:0005516">
    <property type="term" value="F:calmodulin binding"/>
    <property type="evidence" value="ECO:0007669"/>
    <property type="project" value="TreeGrafter"/>
</dbReference>
<dbReference type="Gene3D" id="2.60.40.150">
    <property type="entry name" value="C2 domain"/>
    <property type="match status" value="1"/>
</dbReference>
<name>A0A1Y3B891_EURMA</name>
<dbReference type="EMBL" id="MUJZ01034533">
    <property type="protein sequence ID" value="OTF77059.1"/>
    <property type="molecule type" value="Genomic_DNA"/>
</dbReference>
<dbReference type="GO" id="GO:0016081">
    <property type="term" value="P:synaptic vesicle docking"/>
    <property type="evidence" value="ECO:0007669"/>
    <property type="project" value="TreeGrafter"/>
</dbReference>
<protein>
    <submittedName>
        <fullName evidence="1">Uncharacterized protein</fullName>
    </submittedName>
</protein>
<dbReference type="GO" id="GO:0019992">
    <property type="term" value="F:diacylglycerol binding"/>
    <property type="evidence" value="ECO:0007669"/>
    <property type="project" value="InterPro"/>
</dbReference>
<dbReference type="GO" id="GO:0017075">
    <property type="term" value="F:syntaxin-1 binding"/>
    <property type="evidence" value="ECO:0007669"/>
    <property type="project" value="TreeGrafter"/>
</dbReference>
<dbReference type="GO" id="GO:0042734">
    <property type="term" value="C:presynaptic membrane"/>
    <property type="evidence" value="ECO:0007669"/>
    <property type="project" value="TreeGrafter"/>
</dbReference>
<evidence type="ECO:0000313" key="1">
    <source>
        <dbReference type="EMBL" id="OTF77059.1"/>
    </source>
</evidence>
<dbReference type="GO" id="GO:0061789">
    <property type="term" value="P:dense core granule priming"/>
    <property type="evidence" value="ECO:0007669"/>
    <property type="project" value="TreeGrafter"/>
</dbReference>
<dbReference type="GO" id="GO:0099525">
    <property type="term" value="P:presynaptic dense core vesicle exocytosis"/>
    <property type="evidence" value="ECO:0007669"/>
    <property type="project" value="TreeGrafter"/>
</dbReference>
<dbReference type="OrthoDB" id="10053234at2759"/>
<dbReference type="GO" id="GO:0035249">
    <property type="term" value="P:synaptic transmission, glutamatergic"/>
    <property type="evidence" value="ECO:0007669"/>
    <property type="project" value="TreeGrafter"/>
</dbReference>
<dbReference type="SUPFAM" id="SSF49562">
    <property type="entry name" value="C2 domain (Calcium/lipid-binding domain, CaLB)"/>
    <property type="match status" value="1"/>
</dbReference>
<dbReference type="PANTHER" id="PTHR10480:SF12">
    <property type="entry name" value="UNC-13, ISOFORM E"/>
    <property type="match status" value="1"/>
</dbReference>
<accession>A0A1Y3B891</accession>
<dbReference type="GO" id="GO:0043195">
    <property type="term" value="C:terminal bouton"/>
    <property type="evidence" value="ECO:0007669"/>
    <property type="project" value="TreeGrafter"/>
</dbReference>
<dbReference type="GO" id="GO:0030672">
    <property type="term" value="C:synaptic vesicle membrane"/>
    <property type="evidence" value="ECO:0007669"/>
    <property type="project" value="TreeGrafter"/>
</dbReference>
<dbReference type="AlphaFoldDB" id="A0A1Y3B891"/>
<evidence type="ECO:0000313" key="2">
    <source>
        <dbReference type="Proteomes" id="UP000194236"/>
    </source>
</evidence>
<proteinExistence type="predicted"/>
<dbReference type="Proteomes" id="UP000194236">
    <property type="component" value="Unassembled WGS sequence"/>
</dbReference>
<comment type="caution">
    <text evidence="1">The sequence shown here is derived from an EMBL/GenBank/DDBJ whole genome shotgun (WGS) entry which is preliminary data.</text>
</comment>